<evidence type="ECO:0000256" key="1">
    <source>
        <dbReference type="ARBA" id="ARBA00004651"/>
    </source>
</evidence>
<gene>
    <name evidence="9" type="ORF">DDQ50_04810</name>
</gene>
<comment type="caution">
    <text evidence="9">The sequence shown here is derived from an EMBL/GenBank/DDBJ whole genome shotgun (WGS) entry which is preliminary data.</text>
</comment>
<dbReference type="CDD" id="cd06261">
    <property type="entry name" value="TM_PBP2"/>
    <property type="match status" value="1"/>
</dbReference>
<evidence type="ECO:0000313" key="10">
    <source>
        <dbReference type="Proteomes" id="UP000244893"/>
    </source>
</evidence>
<evidence type="ECO:0000313" key="9">
    <source>
        <dbReference type="EMBL" id="PVZ95796.1"/>
    </source>
</evidence>
<feature type="transmembrane region" description="Helical" evidence="7">
    <location>
        <begin position="136"/>
        <end position="155"/>
    </location>
</feature>
<keyword evidence="2 7" id="KW-0813">Transport</keyword>
<dbReference type="SUPFAM" id="SSF161098">
    <property type="entry name" value="MetI-like"/>
    <property type="match status" value="2"/>
</dbReference>
<dbReference type="AlphaFoldDB" id="A0A2V1HT60"/>
<keyword evidence="6 7" id="KW-0472">Membrane</keyword>
<protein>
    <recommendedName>
        <fullName evidence="8">ABC transmembrane type-1 domain-containing protein</fullName>
    </recommendedName>
</protein>
<evidence type="ECO:0000256" key="3">
    <source>
        <dbReference type="ARBA" id="ARBA00022475"/>
    </source>
</evidence>
<feature type="transmembrane region" description="Helical" evidence="7">
    <location>
        <begin position="368"/>
        <end position="387"/>
    </location>
</feature>
<organism evidence="9 10">
    <name type="scientific">Amnibacterium flavum</name>
    <dbReference type="NCBI Taxonomy" id="2173173"/>
    <lineage>
        <taxon>Bacteria</taxon>
        <taxon>Bacillati</taxon>
        <taxon>Actinomycetota</taxon>
        <taxon>Actinomycetes</taxon>
        <taxon>Micrococcales</taxon>
        <taxon>Microbacteriaceae</taxon>
        <taxon>Amnibacterium</taxon>
    </lineage>
</organism>
<feature type="transmembrane region" description="Helical" evidence="7">
    <location>
        <begin position="70"/>
        <end position="103"/>
    </location>
</feature>
<evidence type="ECO:0000256" key="6">
    <source>
        <dbReference type="ARBA" id="ARBA00023136"/>
    </source>
</evidence>
<comment type="subcellular location">
    <subcellularLocation>
        <location evidence="1 7">Cell membrane</location>
        <topology evidence="1 7">Multi-pass membrane protein</topology>
    </subcellularLocation>
</comment>
<dbReference type="OrthoDB" id="7274389at2"/>
<dbReference type="RefSeq" id="WP_116755530.1">
    <property type="nucleotide sequence ID" value="NZ_JBHUEX010000001.1"/>
</dbReference>
<feature type="transmembrane region" description="Helical" evidence="7">
    <location>
        <begin position="235"/>
        <end position="257"/>
    </location>
</feature>
<dbReference type="GO" id="GO:0055085">
    <property type="term" value="P:transmembrane transport"/>
    <property type="evidence" value="ECO:0007669"/>
    <property type="project" value="InterPro"/>
</dbReference>
<dbReference type="InterPro" id="IPR035906">
    <property type="entry name" value="MetI-like_sf"/>
</dbReference>
<accession>A0A2V1HT60</accession>
<name>A0A2V1HT60_9MICO</name>
<comment type="similarity">
    <text evidence="7">Belongs to the binding-protein-dependent transport system permease family.</text>
</comment>
<dbReference type="PANTHER" id="PTHR30151:SF0">
    <property type="entry name" value="ABC TRANSPORTER PERMEASE PROTEIN MJ0413-RELATED"/>
    <property type="match status" value="1"/>
</dbReference>
<proteinExistence type="inferred from homology"/>
<sequence length="526" mass="54357">MTVSATAAPRTRPAAENGARPLRLPRAVLPVAGVLALVLIWQVIGVSGVLGRAVPPPTAVLDAFVDKGDILLRAALATGGRALVGGLIGYLLGAMVASVTAWFPRSTTPLVRVTVLINAIPIVALGPVLMSVPARPFIPEVFAALSVLFATVLTVGDGLRSASKSPADVFRVFGASRTARFFRLELPSALPMAADAARLAVPAAILGAILGEWFGADRGLGVLMVSAMRNIQYGFLWAAAVVAVLVSVVFYLVGTVLERAASRRFGRSGEAAVDVAPLAKSASALIGVLIPVLLIVGWQAWIWIGDVPQIVAPGPLGVAESLAADAPELLAAAGLTTLSAFGGLLAGAVVGLALAILVTLLPWLNAMLSPLALIIPTVPIVVFIPILGSLLGYGVATVFASCVLMAFFPIYVLACSGLRARPAGSDDLFTIYGTGRLRRLTRLALPAAVPALLIAVRLAAANAFLIAISAEWLMGQGGLGRVFSERRVILDTNGSWAAVVVAIVLSVLAYVGAAALERKVVTRWRS</sequence>
<dbReference type="Gene3D" id="1.10.3720.10">
    <property type="entry name" value="MetI-like"/>
    <property type="match status" value="2"/>
</dbReference>
<dbReference type="PROSITE" id="PS50928">
    <property type="entry name" value="ABC_TM1"/>
    <property type="match status" value="2"/>
</dbReference>
<keyword evidence="10" id="KW-1185">Reference proteome</keyword>
<feature type="transmembrane region" description="Helical" evidence="7">
    <location>
        <begin position="27"/>
        <end position="50"/>
    </location>
</feature>
<feature type="domain" description="ABC transmembrane type-1" evidence="8">
    <location>
        <begin position="333"/>
        <end position="516"/>
    </location>
</feature>
<feature type="domain" description="ABC transmembrane type-1" evidence="8">
    <location>
        <begin position="71"/>
        <end position="254"/>
    </location>
</feature>
<feature type="transmembrane region" description="Helical" evidence="7">
    <location>
        <begin position="443"/>
        <end position="474"/>
    </location>
</feature>
<feature type="transmembrane region" description="Helical" evidence="7">
    <location>
        <begin position="110"/>
        <end position="130"/>
    </location>
</feature>
<keyword evidence="5 7" id="KW-1133">Transmembrane helix</keyword>
<evidence type="ECO:0000256" key="5">
    <source>
        <dbReference type="ARBA" id="ARBA00022989"/>
    </source>
</evidence>
<evidence type="ECO:0000256" key="4">
    <source>
        <dbReference type="ARBA" id="ARBA00022692"/>
    </source>
</evidence>
<feature type="transmembrane region" description="Helical" evidence="7">
    <location>
        <begin position="338"/>
        <end position="361"/>
    </location>
</feature>
<evidence type="ECO:0000256" key="7">
    <source>
        <dbReference type="RuleBase" id="RU363032"/>
    </source>
</evidence>
<evidence type="ECO:0000259" key="8">
    <source>
        <dbReference type="PROSITE" id="PS50928"/>
    </source>
</evidence>
<dbReference type="GO" id="GO:0005886">
    <property type="term" value="C:plasma membrane"/>
    <property type="evidence" value="ECO:0007669"/>
    <property type="project" value="UniProtKB-SubCell"/>
</dbReference>
<dbReference type="EMBL" id="QEOP01000001">
    <property type="protein sequence ID" value="PVZ95796.1"/>
    <property type="molecule type" value="Genomic_DNA"/>
</dbReference>
<dbReference type="Pfam" id="PF00528">
    <property type="entry name" value="BPD_transp_1"/>
    <property type="match status" value="2"/>
</dbReference>
<dbReference type="InterPro" id="IPR000515">
    <property type="entry name" value="MetI-like"/>
</dbReference>
<reference evidence="9 10" key="1">
    <citation type="submission" date="2018-05" db="EMBL/GenBank/DDBJ databases">
        <title>Amnibacterium sp. M8JJ-5, whole genome shotgun sequence.</title>
        <authorList>
            <person name="Tuo L."/>
        </authorList>
    </citation>
    <scope>NUCLEOTIDE SEQUENCE [LARGE SCALE GENOMIC DNA]</scope>
    <source>
        <strain evidence="9 10">M8JJ-5</strain>
    </source>
</reference>
<feature type="transmembrane region" description="Helical" evidence="7">
    <location>
        <begin position="393"/>
        <end position="414"/>
    </location>
</feature>
<evidence type="ECO:0000256" key="2">
    <source>
        <dbReference type="ARBA" id="ARBA00022448"/>
    </source>
</evidence>
<dbReference type="Proteomes" id="UP000244893">
    <property type="component" value="Unassembled WGS sequence"/>
</dbReference>
<feature type="transmembrane region" description="Helical" evidence="7">
    <location>
        <begin position="494"/>
        <end position="516"/>
    </location>
</feature>
<keyword evidence="3" id="KW-1003">Cell membrane</keyword>
<feature type="transmembrane region" description="Helical" evidence="7">
    <location>
        <begin position="284"/>
        <end position="304"/>
    </location>
</feature>
<feature type="transmembrane region" description="Helical" evidence="7">
    <location>
        <begin position="196"/>
        <end position="215"/>
    </location>
</feature>
<dbReference type="PANTHER" id="PTHR30151">
    <property type="entry name" value="ALKANE SULFONATE ABC TRANSPORTER-RELATED, MEMBRANE SUBUNIT"/>
    <property type="match status" value="1"/>
</dbReference>
<keyword evidence="4 7" id="KW-0812">Transmembrane</keyword>